<protein>
    <submittedName>
        <fullName evidence="1">Uncharacterized protein</fullName>
    </submittedName>
</protein>
<dbReference type="RefSeq" id="WP_109876015.1">
    <property type="nucleotide sequence ID" value="NZ_AP026695.1"/>
</dbReference>
<dbReference type="EMBL" id="BGKI01000001">
    <property type="protein sequence ID" value="GBH33355.1"/>
    <property type="molecule type" value="Genomic_DNA"/>
</dbReference>
<evidence type="ECO:0000313" key="1">
    <source>
        <dbReference type="EMBL" id="GBH33355.1"/>
    </source>
</evidence>
<gene>
    <name evidence="1" type="ORF">NZNM25_01460</name>
</gene>
<name>A0A2S2KPD7_9ARCH</name>
<keyword evidence="2" id="KW-1185">Reference proteome</keyword>
<organism evidence="1 2">
    <name type="scientific">Nitrosopumilus zosterae</name>
    <dbReference type="NCBI Taxonomy" id="718286"/>
    <lineage>
        <taxon>Archaea</taxon>
        <taxon>Nitrososphaerota</taxon>
        <taxon>Nitrososphaeria</taxon>
        <taxon>Nitrosopumilales</taxon>
        <taxon>Nitrosopumilaceae</taxon>
        <taxon>Nitrosopumilus</taxon>
    </lineage>
</organism>
<dbReference type="GeneID" id="76209476"/>
<dbReference type="AlphaFoldDB" id="A0A2S2KPD7"/>
<proteinExistence type="predicted"/>
<dbReference type="Proteomes" id="UP000245829">
    <property type="component" value="Unassembled WGS sequence"/>
</dbReference>
<sequence>MNISIPTDSVILKKLALSKQIFQRGLIHSQSETNVDKLMAVILFDLSTETVLNAIITSIDSSKTPSDGFPSLLNQVESMLTSATLGGIPDRANILRVHSIRNDAQHDARYPNNSEVSDCQTYTRDFLKKIVEQVWGLNFEQISLADLIQNEKIKNILKDADLALERKEIQTAINESVMGLEKTLSIVGGSLVGGSLTYLFDQIVTTSSFDGMKGNDEITRSFKKIQETLRFVSLGLDYSKYLKFKSITGQPLFTLGNDKPKDFFDQKKDPALNDAEFVVAFAIDSVLLIEEKVGDIDKPFGKDPVWF</sequence>
<comment type="caution">
    <text evidence="1">The sequence shown here is derived from an EMBL/GenBank/DDBJ whole genome shotgun (WGS) entry which is preliminary data.</text>
</comment>
<evidence type="ECO:0000313" key="2">
    <source>
        <dbReference type="Proteomes" id="UP000245829"/>
    </source>
</evidence>
<reference evidence="1 2" key="1">
    <citation type="submission" date="2018-05" db="EMBL/GenBank/DDBJ databases">
        <title>genome sequencing of Nitrosopumilus sp. NM25.</title>
        <authorList>
            <person name="Mori K."/>
            <person name="Nakagawa T."/>
        </authorList>
    </citation>
    <scope>NUCLEOTIDE SEQUENCE [LARGE SCALE GENOMIC DNA]</scope>
    <source>
        <strain evidence="1 2">NM25</strain>
    </source>
</reference>
<accession>A0A2S2KPD7</accession>